<dbReference type="Proteomes" id="UP000627984">
    <property type="component" value="Unassembled WGS sequence"/>
</dbReference>
<protein>
    <recommendedName>
        <fullName evidence="4">Cytochrome P450</fullName>
    </recommendedName>
</protein>
<comment type="similarity">
    <text evidence="1">Belongs to the cytochrome P450 family.</text>
</comment>
<organism evidence="2 3">
    <name type="scientific">Planomonospora parontospora</name>
    <dbReference type="NCBI Taxonomy" id="58119"/>
    <lineage>
        <taxon>Bacteria</taxon>
        <taxon>Bacillati</taxon>
        <taxon>Actinomycetota</taxon>
        <taxon>Actinomycetes</taxon>
        <taxon>Streptosporangiales</taxon>
        <taxon>Streptosporangiaceae</taxon>
        <taxon>Planomonospora</taxon>
    </lineage>
</organism>
<evidence type="ECO:0008006" key="4">
    <source>
        <dbReference type="Google" id="ProtNLM"/>
    </source>
</evidence>
<dbReference type="PANTHER" id="PTHR46696:SF1">
    <property type="entry name" value="CYTOCHROME P450 YJIB-RELATED"/>
    <property type="match status" value="1"/>
</dbReference>
<dbReference type="SUPFAM" id="SSF48264">
    <property type="entry name" value="Cytochrome P450"/>
    <property type="match status" value="1"/>
</dbReference>
<evidence type="ECO:0000256" key="1">
    <source>
        <dbReference type="ARBA" id="ARBA00010617"/>
    </source>
</evidence>
<dbReference type="Gene3D" id="1.10.630.10">
    <property type="entry name" value="Cytochrome P450"/>
    <property type="match status" value="1"/>
</dbReference>
<reference evidence="2" key="1">
    <citation type="journal article" date="2014" name="Int. J. Syst. Evol. Microbiol.">
        <title>Complete genome sequence of Corynebacterium casei LMG S-19264T (=DSM 44701T), isolated from a smear-ripened cheese.</title>
        <authorList>
            <consortium name="US DOE Joint Genome Institute (JGI-PGF)"/>
            <person name="Walter F."/>
            <person name="Albersmeier A."/>
            <person name="Kalinowski J."/>
            <person name="Ruckert C."/>
        </authorList>
    </citation>
    <scope>NUCLEOTIDE SEQUENCE</scope>
    <source>
        <strain evidence="2">JCM 3093</strain>
    </source>
</reference>
<evidence type="ECO:0000313" key="2">
    <source>
        <dbReference type="EMBL" id="GGK82777.1"/>
    </source>
</evidence>
<dbReference type="InterPro" id="IPR036396">
    <property type="entry name" value="Cyt_P450_sf"/>
</dbReference>
<reference evidence="2" key="2">
    <citation type="submission" date="2022-09" db="EMBL/GenBank/DDBJ databases">
        <authorList>
            <person name="Sun Q."/>
            <person name="Ohkuma M."/>
        </authorList>
    </citation>
    <scope>NUCLEOTIDE SEQUENCE</scope>
    <source>
        <strain evidence="2">JCM 3093</strain>
    </source>
</reference>
<dbReference type="AlphaFoldDB" id="A0AA37BKK0"/>
<evidence type="ECO:0000313" key="3">
    <source>
        <dbReference type="Proteomes" id="UP000627984"/>
    </source>
</evidence>
<proteinExistence type="inferred from homology"/>
<gene>
    <name evidence="2" type="ORF">GCM10010126_47700</name>
</gene>
<dbReference type="GO" id="GO:0005506">
    <property type="term" value="F:iron ion binding"/>
    <property type="evidence" value="ECO:0007669"/>
    <property type="project" value="InterPro"/>
</dbReference>
<dbReference type="EMBL" id="BMQD01000015">
    <property type="protein sequence ID" value="GGK82777.1"/>
    <property type="molecule type" value="Genomic_DNA"/>
</dbReference>
<sequence>MSHTRSPDAGASAAGTALPDGLSGLPNGLGWLVADRHLAVRLLTGDRLGVLEPGPVMADLAARLPGQARPLAQELTSFAERIMLQAGPARHAELRKAFGGFFDADAVKAVTPFMGSAAEQVVRPFAGAGGGEFMTAVAFPYAVRVGARLVGVTDDDYRRLHKLSQQVALVAYAARLKDPEEAVRAGHAALARIRETLAAARPAAPPGSVLGEWNAGAIGNLCDADIEANAVMLVQASLETVAGMLGNAAVRILGTPGALADPGRRDALLDDALREEPPLKTLERVVREPFTVDGHEFRRGQVVSVRVADANRLDDDPVAGRALFSFGWGAYRCLGARLARIQALELFGALHRAAPDAALAGEEVERVRHIRFAMPRRLRVVCPPPRTDRDGLTRALCEALDEHDADRPLTSLEREVALVVLAERGMAGPEDPRELTTIGEWVRWATSEHG</sequence>
<dbReference type="RefSeq" id="WP_191896697.1">
    <property type="nucleotide sequence ID" value="NZ_BMQD01000015.1"/>
</dbReference>
<accession>A0AA37BKK0</accession>
<dbReference type="PANTHER" id="PTHR46696">
    <property type="entry name" value="P450, PUTATIVE (EUROFUNG)-RELATED"/>
    <property type="match status" value="1"/>
</dbReference>
<dbReference type="GO" id="GO:0004497">
    <property type="term" value="F:monooxygenase activity"/>
    <property type="evidence" value="ECO:0007669"/>
    <property type="project" value="InterPro"/>
</dbReference>
<comment type="caution">
    <text evidence="2">The sequence shown here is derived from an EMBL/GenBank/DDBJ whole genome shotgun (WGS) entry which is preliminary data.</text>
</comment>
<dbReference type="GO" id="GO:0020037">
    <property type="term" value="F:heme binding"/>
    <property type="evidence" value="ECO:0007669"/>
    <property type="project" value="InterPro"/>
</dbReference>
<name>A0AA37BKK0_9ACTN</name>
<dbReference type="GO" id="GO:0016705">
    <property type="term" value="F:oxidoreductase activity, acting on paired donors, with incorporation or reduction of molecular oxygen"/>
    <property type="evidence" value="ECO:0007669"/>
    <property type="project" value="InterPro"/>
</dbReference>